<dbReference type="GO" id="GO:0030261">
    <property type="term" value="P:chromosome condensation"/>
    <property type="evidence" value="ECO:0007669"/>
    <property type="project" value="TreeGrafter"/>
</dbReference>
<dbReference type="PROSITE" id="PS51504">
    <property type="entry name" value="H15"/>
    <property type="match status" value="1"/>
</dbReference>
<dbReference type="SUPFAM" id="SSF46785">
    <property type="entry name" value="Winged helix' DNA-binding domain"/>
    <property type="match status" value="1"/>
</dbReference>
<dbReference type="GO" id="GO:0006334">
    <property type="term" value="P:nucleosome assembly"/>
    <property type="evidence" value="ECO:0007669"/>
    <property type="project" value="InterPro"/>
</dbReference>
<dbReference type="Gramene" id="Kaladp0278s0010.1.v1.1">
    <property type="protein sequence ID" value="Kaladp0278s0010.1.v1.1"/>
    <property type="gene ID" value="Kaladp0278s0010.v1.1"/>
</dbReference>
<dbReference type="InterPro" id="IPR005818">
    <property type="entry name" value="Histone_H1/H5_H15"/>
</dbReference>
<protein>
    <recommendedName>
        <fullName evidence="5">H15 domain-containing protein</fullName>
    </recommendedName>
</protein>
<dbReference type="AlphaFoldDB" id="A0A7N0VAJ5"/>
<dbReference type="FunFam" id="1.10.10.10:FF:000637">
    <property type="entry name" value="Histone H1.2"/>
    <property type="match status" value="1"/>
</dbReference>
<evidence type="ECO:0000256" key="4">
    <source>
        <dbReference type="SAM" id="MobiDB-lite"/>
    </source>
</evidence>
<comment type="subcellular location">
    <subcellularLocation>
        <location evidence="1">Nucleus</location>
    </subcellularLocation>
</comment>
<evidence type="ECO:0000313" key="7">
    <source>
        <dbReference type="Proteomes" id="UP000594263"/>
    </source>
</evidence>
<dbReference type="EnsemblPlants" id="Kaladp0278s0010.1.v1.1">
    <property type="protein sequence ID" value="Kaladp0278s0010.1.v1.1"/>
    <property type="gene ID" value="Kaladp0278s0010.v1.1"/>
</dbReference>
<dbReference type="InterPro" id="IPR036390">
    <property type="entry name" value="WH_DNA-bd_sf"/>
</dbReference>
<accession>A0A7N0VAJ5</accession>
<dbReference type="Gene3D" id="1.10.10.10">
    <property type="entry name" value="Winged helix-like DNA-binding domain superfamily/Winged helix DNA-binding domain"/>
    <property type="match status" value="1"/>
</dbReference>
<proteinExistence type="predicted"/>
<dbReference type="GO" id="GO:0003690">
    <property type="term" value="F:double-stranded DNA binding"/>
    <property type="evidence" value="ECO:0007669"/>
    <property type="project" value="TreeGrafter"/>
</dbReference>
<feature type="compositionally biased region" description="Basic and acidic residues" evidence="4">
    <location>
        <begin position="362"/>
        <end position="371"/>
    </location>
</feature>
<dbReference type="PRINTS" id="PR00929">
    <property type="entry name" value="ATHOOK"/>
</dbReference>
<feature type="region of interest" description="Disordered" evidence="4">
    <location>
        <begin position="332"/>
        <end position="371"/>
    </location>
</feature>
<dbReference type="Proteomes" id="UP000594263">
    <property type="component" value="Unplaced"/>
</dbReference>
<feature type="region of interest" description="Disordered" evidence="4">
    <location>
        <begin position="1"/>
        <end position="27"/>
    </location>
</feature>
<dbReference type="GO" id="GO:0005730">
    <property type="term" value="C:nucleolus"/>
    <property type="evidence" value="ECO:0007669"/>
    <property type="project" value="TreeGrafter"/>
</dbReference>
<sequence length="371" mass="40409">MMELSMYLPPSATAGVEHPPPNLTPPSSNPIFDAAASAAALHTHPPYEEMIITAIEALKEKNGSSRQAIAKYIQHAYTNLPPAHPAMLTHHLKRMKKAGQLVMIKYSYMLAGSEFSSFPYTAAPPVAPAAVPPQFTLTTSVPVAEPETNGNMFGQAPDLNGPGQEMAVVVKRGRGRPPKLRLNTDGNVTVKKTVVRPRKPVNQTMPLPKRRGRPRKDAGIAVSSMPSPWPGRRPNVGGAGRKHMKFPRIPVGGQKTNRESALGPAEPKWMVDYVHVRVKLQRIQTRMQQAIGDLKAHLSNESLSDLRVAAALQELDVLSTVDVMSATLAADGDQEPPQAAEQIHADSQVPPQPADLNQQHHYNHEDDEHVL</sequence>
<dbReference type="PANTHER" id="PTHR11467:SF29">
    <property type="entry name" value="OS03G0711600 PROTEIN"/>
    <property type="match status" value="1"/>
</dbReference>
<evidence type="ECO:0000256" key="2">
    <source>
        <dbReference type="ARBA" id="ARBA00023125"/>
    </source>
</evidence>
<dbReference type="GO" id="GO:0000786">
    <property type="term" value="C:nucleosome"/>
    <property type="evidence" value="ECO:0007669"/>
    <property type="project" value="InterPro"/>
</dbReference>
<dbReference type="SMART" id="SM00526">
    <property type="entry name" value="H15"/>
    <property type="match status" value="1"/>
</dbReference>
<dbReference type="CDD" id="cd00073">
    <property type="entry name" value="H15"/>
    <property type="match status" value="1"/>
</dbReference>
<dbReference type="Pfam" id="PF00538">
    <property type="entry name" value="Linker_histone"/>
    <property type="match status" value="1"/>
</dbReference>
<evidence type="ECO:0000256" key="1">
    <source>
        <dbReference type="ARBA" id="ARBA00004123"/>
    </source>
</evidence>
<dbReference type="GO" id="GO:0031492">
    <property type="term" value="F:nucleosomal DNA binding"/>
    <property type="evidence" value="ECO:0007669"/>
    <property type="project" value="TreeGrafter"/>
</dbReference>
<organism evidence="6 7">
    <name type="scientific">Kalanchoe fedtschenkoi</name>
    <name type="common">Lavender scallops</name>
    <name type="synonym">South American air plant</name>
    <dbReference type="NCBI Taxonomy" id="63787"/>
    <lineage>
        <taxon>Eukaryota</taxon>
        <taxon>Viridiplantae</taxon>
        <taxon>Streptophyta</taxon>
        <taxon>Embryophyta</taxon>
        <taxon>Tracheophyta</taxon>
        <taxon>Spermatophyta</taxon>
        <taxon>Magnoliopsida</taxon>
        <taxon>eudicotyledons</taxon>
        <taxon>Gunneridae</taxon>
        <taxon>Pentapetalae</taxon>
        <taxon>Saxifragales</taxon>
        <taxon>Crassulaceae</taxon>
        <taxon>Kalanchoe</taxon>
    </lineage>
</organism>
<feature type="domain" description="H15" evidence="5">
    <location>
        <begin position="43"/>
        <end position="112"/>
    </location>
</feature>
<keyword evidence="2" id="KW-0238">DNA-binding</keyword>
<dbReference type="InterPro" id="IPR036388">
    <property type="entry name" value="WH-like_DNA-bd_sf"/>
</dbReference>
<keyword evidence="7" id="KW-1185">Reference proteome</keyword>
<dbReference type="PANTHER" id="PTHR11467">
    <property type="entry name" value="HISTONE H1"/>
    <property type="match status" value="1"/>
</dbReference>
<dbReference type="InterPro" id="IPR017956">
    <property type="entry name" value="AT_hook_DNA-bd_motif"/>
</dbReference>
<dbReference type="GO" id="GO:0045910">
    <property type="term" value="P:negative regulation of DNA recombination"/>
    <property type="evidence" value="ECO:0007669"/>
    <property type="project" value="TreeGrafter"/>
</dbReference>
<feature type="compositionally biased region" description="Pro residues" evidence="4">
    <location>
        <begin position="18"/>
        <end position="27"/>
    </location>
</feature>
<reference evidence="6" key="1">
    <citation type="submission" date="2021-01" db="UniProtKB">
        <authorList>
            <consortium name="EnsemblPlants"/>
        </authorList>
    </citation>
    <scope>IDENTIFICATION</scope>
</reference>
<feature type="region of interest" description="Disordered" evidence="4">
    <location>
        <begin position="201"/>
        <end position="262"/>
    </location>
</feature>
<evidence type="ECO:0000313" key="6">
    <source>
        <dbReference type="EnsemblPlants" id="Kaladp0278s0010.1.v1.1"/>
    </source>
</evidence>
<keyword evidence="3" id="KW-0539">Nucleus</keyword>
<evidence type="ECO:0000259" key="5">
    <source>
        <dbReference type="PROSITE" id="PS51504"/>
    </source>
</evidence>
<evidence type="ECO:0000256" key="3">
    <source>
        <dbReference type="ARBA" id="ARBA00023242"/>
    </source>
</evidence>
<name>A0A7N0VAJ5_KALFE</name>